<dbReference type="PANTHER" id="PTHR46481:SF10">
    <property type="entry name" value="ZINC FINGER BED DOMAIN-CONTAINING PROTEIN 39"/>
    <property type="match status" value="1"/>
</dbReference>
<dbReference type="OrthoDB" id="10179970at2759"/>
<keyword evidence="5" id="KW-0539">Nucleus</keyword>
<comment type="caution">
    <text evidence="6">The sequence shown here is derived from an EMBL/GenBank/DDBJ whole genome shotgun (WGS) entry which is preliminary data.</text>
</comment>
<evidence type="ECO:0000256" key="4">
    <source>
        <dbReference type="ARBA" id="ARBA00022833"/>
    </source>
</evidence>
<dbReference type="Proteomes" id="UP000276133">
    <property type="component" value="Unassembled WGS sequence"/>
</dbReference>
<feature type="non-terminal residue" evidence="6">
    <location>
        <position position="232"/>
    </location>
</feature>
<comment type="subcellular location">
    <subcellularLocation>
        <location evidence="1">Nucleus</location>
    </subcellularLocation>
</comment>
<reference evidence="6 7" key="1">
    <citation type="journal article" date="2018" name="Sci. Rep.">
        <title>Genomic signatures of local adaptation to the degree of environmental predictability in rotifers.</title>
        <authorList>
            <person name="Franch-Gras L."/>
            <person name="Hahn C."/>
            <person name="Garcia-Roger E.M."/>
            <person name="Carmona M.J."/>
            <person name="Serra M."/>
            <person name="Gomez A."/>
        </authorList>
    </citation>
    <scope>NUCLEOTIDE SEQUENCE [LARGE SCALE GENOMIC DNA]</scope>
    <source>
        <strain evidence="6">HYR1</strain>
    </source>
</reference>
<keyword evidence="3" id="KW-0863">Zinc-finger</keyword>
<keyword evidence="7" id="KW-1185">Reference proteome</keyword>
<dbReference type="EMBL" id="REGN01004213">
    <property type="protein sequence ID" value="RNA18575.1"/>
    <property type="molecule type" value="Genomic_DNA"/>
</dbReference>
<organism evidence="6 7">
    <name type="scientific">Brachionus plicatilis</name>
    <name type="common">Marine rotifer</name>
    <name type="synonym">Brachionus muelleri</name>
    <dbReference type="NCBI Taxonomy" id="10195"/>
    <lineage>
        <taxon>Eukaryota</taxon>
        <taxon>Metazoa</taxon>
        <taxon>Spiralia</taxon>
        <taxon>Gnathifera</taxon>
        <taxon>Rotifera</taxon>
        <taxon>Eurotatoria</taxon>
        <taxon>Monogononta</taxon>
        <taxon>Pseudotrocha</taxon>
        <taxon>Ploima</taxon>
        <taxon>Brachionidae</taxon>
        <taxon>Brachionus</taxon>
    </lineage>
</organism>
<evidence type="ECO:0000256" key="1">
    <source>
        <dbReference type="ARBA" id="ARBA00004123"/>
    </source>
</evidence>
<dbReference type="AlphaFoldDB" id="A0A3M7R5Q6"/>
<dbReference type="GO" id="GO:0008270">
    <property type="term" value="F:zinc ion binding"/>
    <property type="evidence" value="ECO:0007669"/>
    <property type="project" value="UniProtKB-KW"/>
</dbReference>
<gene>
    <name evidence="6" type="ORF">BpHYR1_026694</name>
</gene>
<evidence type="ECO:0000256" key="2">
    <source>
        <dbReference type="ARBA" id="ARBA00022723"/>
    </source>
</evidence>
<proteinExistence type="predicted"/>
<keyword evidence="4" id="KW-0862">Zinc</keyword>
<accession>A0A3M7R5Q6</accession>
<keyword evidence="2" id="KW-0479">Metal-binding</keyword>
<evidence type="ECO:0000313" key="7">
    <source>
        <dbReference type="Proteomes" id="UP000276133"/>
    </source>
</evidence>
<dbReference type="InterPro" id="IPR052035">
    <property type="entry name" value="ZnF_BED_domain_contain"/>
</dbReference>
<evidence type="ECO:0000256" key="5">
    <source>
        <dbReference type="ARBA" id="ARBA00023242"/>
    </source>
</evidence>
<dbReference type="GO" id="GO:0005634">
    <property type="term" value="C:nucleus"/>
    <property type="evidence" value="ECO:0007669"/>
    <property type="project" value="UniProtKB-SubCell"/>
</dbReference>
<sequence>MALSSKTPFTIIRNLCSRSFISFEVLRVNTEVNRMRTSVASILGENSRMDEFLQENYNDSNLQTQASDVQPTQSNTISNESFHVEETSSRDPNLQGPEKIFFEEVGILQKDNIVVQKLQCLECKKDNILKYYQKTSGKTNLDYHLEDYKLPSRKKSKSILDEIYQRKKQELLTKLISVDFLSLTTDSWTSCQNYSYFSLTCHFLDNFKLKTYCLNFNLAKFNEENELIQPEI</sequence>
<protein>
    <submittedName>
        <fullName evidence="6">Zinc finger BED domain-containing 1-like</fullName>
    </submittedName>
</protein>
<evidence type="ECO:0000313" key="6">
    <source>
        <dbReference type="EMBL" id="RNA18575.1"/>
    </source>
</evidence>
<name>A0A3M7R5Q6_BRAPC</name>
<evidence type="ECO:0000256" key="3">
    <source>
        <dbReference type="ARBA" id="ARBA00022771"/>
    </source>
</evidence>
<dbReference type="PANTHER" id="PTHR46481">
    <property type="entry name" value="ZINC FINGER BED DOMAIN-CONTAINING PROTEIN 4"/>
    <property type="match status" value="1"/>
</dbReference>